<dbReference type="Pfam" id="PF14969">
    <property type="entry name" value="DUF4508"/>
    <property type="match status" value="1"/>
</dbReference>
<organism evidence="2 3">
    <name type="scientific">Dinothrombium tinctorium</name>
    <dbReference type="NCBI Taxonomy" id="1965070"/>
    <lineage>
        <taxon>Eukaryota</taxon>
        <taxon>Metazoa</taxon>
        <taxon>Ecdysozoa</taxon>
        <taxon>Arthropoda</taxon>
        <taxon>Chelicerata</taxon>
        <taxon>Arachnida</taxon>
        <taxon>Acari</taxon>
        <taxon>Acariformes</taxon>
        <taxon>Trombidiformes</taxon>
        <taxon>Prostigmata</taxon>
        <taxon>Anystina</taxon>
        <taxon>Parasitengona</taxon>
        <taxon>Trombidioidea</taxon>
        <taxon>Trombidiidae</taxon>
        <taxon>Dinothrombium</taxon>
    </lineage>
</organism>
<gene>
    <name evidence="1" type="ORF">B4U79_04105</name>
    <name evidence="2" type="ORF">B4U79_14221</name>
</gene>
<protein>
    <submittedName>
        <fullName evidence="2">Uncharacterized protein</fullName>
    </submittedName>
</protein>
<name>A0A3S4R6U3_9ACAR</name>
<sequence>MRIGHNNGVITRSEEMAYLATWFAEFSEMQKDDFFKILVNKYGGADCDDTATAAASMVNGVNGLQVNDRPPSIFKCRMKLFNEWFTNWSDEEKQDFLIRLKNIDADFMDKFYKQLDNNTGTLNTVTVAVNGSAEEQSENDVKNDA</sequence>
<accession>A0A3S4R6U3</accession>
<dbReference type="OrthoDB" id="6514241at2759"/>
<evidence type="ECO:0000313" key="1">
    <source>
        <dbReference type="EMBL" id="RWS12310.1"/>
    </source>
</evidence>
<dbReference type="STRING" id="1965070.A0A3S4R6U3"/>
<dbReference type="Proteomes" id="UP000285301">
    <property type="component" value="Unassembled WGS sequence"/>
</dbReference>
<comment type="caution">
    <text evidence="2">The sequence shown here is derived from an EMBL/GenBank/DDBJ whole genome shotgun (WGS) entry which is preliminary data.</text>
</comment>
<reference evidence="2" key="2">
    <citation type="submission" date="2018-11" db="EMBL/GenBank/DDBJ databases">
        <title>Trombidioid mite genomics.</title>
        <authorList>
            <person name="Dong X."/>
        </authorList>
    </citation>
    <scope>NUCLEOTIDE SEQUENCE</scope>
    <source>
        <strain evidence="2">UoL-WK</strain>
    </source>
</reference>
<dbReference type="InterPro" id="IPR028019">
    <property type="entry name" value="DUF4508"/>
</dbReference>
<dbReference type="EMBL" id="NCKU01001360">
    <property type="protein sequence ID" value="RWS12319.1"/>
    <property type="molecule type" value="Genomic_DNA"/>
</dbReference>
<evidence type="ECO:0000313" key="2">
    <source>
        <dbReference type="EMBL" id="RWS12319.1"/>
    </source>
</evidence>
<dbReference type="PANTHER" id="PTHR16260">
    <property type="entry name" value="SIMILAR TO 1700123O20RIK PROTEIN"/>
    <property type="match status" value="1"/>
</dbReference>
<keyword evidence="3" id="KW-1185">Reference proteome</keyword>
<dbReference type="PANTHER" id="PTHR16260:SF3">
    <property type="entry name" value="CHROMOSOME 14 OPEN READING FRAME 119-LIKE-RELATED"/>
    <property type="match status" value="1"/>
</dbReference>
<reference evidence="2 3" key="1">
    <citation type="journal article" date="2018" name="Gigascience">
        <title>Genomes of trombidid mites reveal novel predicted allergens and laterally-transferred genes associated with secondary metabolism.</title>
        <authorList>
            <person name="Dong X."/>
            <person name="Chaisiri K."/>
            <person name="Xia D."/>
            <person name="Armstrong S.D."/>
            <person name="Fang Y."/>
            <person name="Donnelly M.J."/>
            <person name="Kadowaki T."/>
            <person name="McGarry J.W."/>
            <person name="Darby A.C."/>
            <person name="Makepeace B.L."/>
        </authorList>
    </citation>
    <scope>NUCLEOTIDE SEQUENCE [LARGE SCALE GENOMIC DNA]</scope>
    <source>
        <strain evidence="2">UoL-WK</strain>
    </source>
</reference>
<proteinExistence type="predicted"/>
<dbReference type="EMBL" id="NCKU01001361">
    <property type="protein sequence ID" value="RWS12310.1"/>
    <property type="molecule type" value="Genomic_DNA"/>
</dbReference>
<dbReference type="AlphaFoldDB" id="A0A3S4R6U3"/>
<evidence type="ECO:0000313" key="3">
    <source>
        <dbReference type="Proteomes" id="UP000285301"/>
    </source>
</evidence>